<protein>
    <submittedName>
        <fullName evidence="2">Uncharacterized protein</fullName>
    </submittedName>
</protein>
<organism evidence="2 3">
    <name type="scientific">Neocucurbitaria cava</name>
    <dbReference type="NCBI Taxonomy" id="798079"/>
    <lineage>
        <taxon>Eukaryota</taxon>
        <taxon>Fungi</taxon>
        <taxon>Dikarya</taxon>
        <taxon>Ascomycota</taxon>
        <taxon>Pezizomycotina</taxon>
        <taxon>Dothideomycetes</taxon>
        <taxon>Pleosporomycetidae</taxon>
        <taxon>Pleosporales</taxon>
        <taxon>Pleosporineae</taxon>
        <taxon>Cucurbitariaceae</taxon>
        <taxon>Neocucurbitaria</taxon>
    </lineage>
</organism>
<evidence type="ECO:0000313" key="2">
    <source>
        <dbReference type="EMBL" id="KAJ4373394.1"/>
    </source>
</evidence>
<keyword evidence="1" id="KW-0175">Coiled coil</keyword>
<gene>
    <name evidence="2" type="ORF">N0V83_003689</name>
</gene>
<dbReference type="EMBL" id="JAPEUY010000005">
    <property type="protein sequence ID" value="KAJ4373394.1"/>
    <property type="molecule type" value="Genomic_DNA"/>
</dbReference>
<dbReference type="Proteomes" id="UP001140560">
    <property type="component" value="Unassembled WGS sequence"/>
</dbReference>
<evidence type="ECO:0000313" key="3">
    <source>
        <dbReference type="Proteomes" id="UP001140560"/>
    </source>
</evidence>
<reference evidence="2" key="1">
    <citation type="submission" date="2022-10" db="EMBL/GenBank/DDBJ databases">
        <title>Tapping the CABI collections for fungal endophytes: first genome assemblies for Collariella, Neodidymelliopsis, Ascochyta clinopodiicola, Didymella pomorum, Didymosphaeria variabile, Neocosmospora piperis and Neocucurbitaria cava.</title>
        <authorList>
            <person name="Hill R."/>
        </authorList>
    </citation>
    <scope>NUCLEOTIDE SEQUENCE</scope>
    <source>
        <strain evidence="2">IMI 356814</strain>
    </source>
</reference>
<feature type="coiled-coil region" evidence="1">
    <location>
        <begin position="51"/>
        <end position="175"/>
    </location>
</feature>
<proteinExistence type="predicted"/>
<comment type="caution">
    <text evidence="2">The sequence shown here is derived from an EMBL/GenBank/DDBJ whole genome shotgun (WGS) entry which is preliminary data.</text>
</comment>
<keyword evidence="3" id="KW-1185">Reference proteome</keyword>
<accession>A0A9W9CNQ5</accession>
<dbReference type="OrthoDB" id="3777090at2759"/>
<evidence type="ECO:0000256" key="1">
    <source>
        <dbReference type="SAM" id="Coils"/>
    </source>
</evidence>
<dbReference type="AlphaFoldDB" id="A0A9W9CNQ5"/>
<name>A0A9W9CNQ5_9PLEO</name>
<sequence length="374" mass="42228">MMTSQGELLKRMSIICAEAKALGYKIQEVMPEEVQHQFHEMKELQAAQDYIKEVEGREQDLLARNKELLAKLTAKEAEHAIELEDFAALKVDLQQAQHGIDFHKEIADNATERAERYQRKLADVIEKQVKADEAGFEIDRLQAALRDQQVAYLSLSKENAKANELADQRRKQDQKMLDEKDKQIAALTCHAKSIETESDQFSETLTALVDALESEHSSATAAVNDKATLLCQTEKVYSAIVSEITPLRKFYDRTFAILAIYQSLFRTLSDPFNDSIKELPDSLDTLMSGAANDLYLYEQVHQALQTGNIAEEHVRVQLEGIAGIAGRIYKSLECINGDVAGFLSRLRREPDAWWEMKGKFALGVGKKMKRFSLG</sequence>